<gene>
    <name evidence="2" type="ORF">METZ01_LOCUS149606</name>
</gene>
<evidence type="ECO:0000256" key="1">
    <source>
        <dbReference type="SAM" id="Phobius"/>
    </source>
</evidence>
<evidence type="ECO:0008006" key="3">
    <source>
        <dbReference type="Google" id="ProtNLM"/>
    </source>
</evidence>
<dbReference type="InterPro" id="IPR012902">
    <property type="entry name" value="N_methyl_site"/>
</dbReference>
<dbReference type="AlphaFoldDB" id="A0A382A6M6"/>
<accession>A0A382A6M6</accession>
<protein>
    <recommendedName>
        <fullName evidence="3">Prepilin-type N-terminal cleavage/methylation domain-containing protein</fullName>
    </recommendedName>
</protein>
<dbReference type="EMBL" id="UINC01023983">
    <property type="protein sequence ID" value="SVA96752.1"/>
    <property type="molecule type" value="Genomic_DNA"/>
</dbReference>
<name>A0A382A6M6_9ZZZZ</name>
<sequence length="186" mass="20782">VTRDTQKGFTFIEMILVIVTVGIIGSMAATMLFQGSDIFVQETNRQGFVSKSRAAFWKLFREAQGQSSSANYYQSNSTDLNLKDGNAVLKDFRLETSGNFNFRLGTGTYYPLSTSIENNLTDGFSFINSSYGNIQPAVGGLTLSEAQAVHMTKVDLTFVDDKDTLSLSTWIYPQNFRFGHKMSYHE</sequence>
<keyword evidence="1" id="KW-0472">Membrane</keyword>
<organism evidence="2">
    <name type="scientific">marine metagenome</name>
    <dbReference type="NCBI Taxonomy" id="408172"/>
    <lineage>
        <taxon>unclassified sequences</taxon>
        <taxon>metagenomes</taxon>
        <taxon>ecological metagenomes</taxon>
    </lineage>
</organism>
<feature type="transmembrane region" description="Helical" evidence="1">
    <location>
        <begin position="12"/>
        <end position="33"/>
    </location>
</feature>
<evidence type="ECO:0000313" key="2">
    <source>
        <dbReference type="EMBL" id="SVA96752.1"/>
    </source>
</evidence>
<feature type="non-terminal residue" evidence="2">
    <location>
        <position position="1"/>
    </location>
</feature>
<keyword evidence="1" id="KW-1133">Transmembrane helix</keyword>
<dbReference type="NCBIfam" id="TIGR02532">
    <property type="entry name" value="IV_pilin_GFxxxE"/>
    <property type="match status" value="1"/>
</dbReference>
<proteinExistence type="predicted"/>
<reference evidence="2" key="1">
    <citation type="submission" date="2018-05" db="EMBL/GenBank/DDBJ databases">
        <authorList>
            <person name="Lanie J.A."/>
            <person name="Ng W.-L."/>
            <person name="Kazmierczak K.M."/>
            <person name="Andrzejewski T.M."/>
            <person name="Davidsen T.M."/>
            <person name="Wayne K.J."/>
            <person name="Tettelin H."/>
            <person name="Glass J.I."/>
            <person name="Rusch D."/>
            <person name="Podicherti R."/>
            <person name="Tsui H.-C.T."/>
            <person name="Winkler M.E."/>
        </authorList>
    </citation>
    <scope>NUCLEOTIDE SEQUENCE</scope>
</reference>
<keyword evidence="1" id="KW-0812">Transmembrane</keyword>